<evidence type="ECO:0000256" key="20">
    <source>
        <dbReference type="ARBA" id="ARBA00093294"/>
    </source>
</evidence>
<organism evidence="25 26">
    <name type="scientific">Mugilogobius chulae</name>
    <name type="common">yellowstripe goby</name>
    <dbReference type="NCBI Taxonomy" id="88201"/>
    <lineage>
        <taxon>Eukaryota</taxon>
        <taxon>Metazoa</taxon>
        <taxon>Chordata</taxon>
        <taxon>Craniata</taxon>
        <taxon>Vertebrata</taxon>
        <taxon>Euteleostomi</taxon>
        <taxon>Actinopterygii</taxon>
        <taxon>Neopterygii</taxon>
        <taxon>Teleostei</taxon>
        <taxon>Neoteleostei</taxon>
        <taxon>Acanthomorphata</taxon>
        <taxon>Gobiaria</taxon>
        <taxon>Gobiiformes</taxon>
        <taxon>Gobioidei</taxon>
        <taxon>Gobiidae</taxon>
        <taxon>Gobionellinae</taxon>
        <taxon>Mugilogobius</taxon>
    </lineage>
</organism>
<dbReference type="Gene3D" id="4.10.400.10">
    <property type="entry name" value="Low-density Lipoprotein Receptor"/>
    <property type="match status" value="1"/>
</dbReference>
<evidence type="ECO:0000256" key="16">
    <source>
        <dbReference type="ARBA" id="ARBA00023157"/>
    </source>
</evidence>
<keyword evidence="16 22" id="KW-1015">Disulfide bond</keyword>
<evidence type="ECO:0000256" key="19">
    <source>
        <dbReference type="ARBA" id="ARBA00023298"/>
    </source>
</evidence>
<dbReference type="PRINTS" id="PR00764">
    <property type="entry name" value="COMPLEMENTC9"/>
</dbReference>
<evidence type="ECO:0000256" key="1">
    <source>
        <dbReference type="ARBA" id="ARBA00004276"/>
    </source>
</evidence>
<comment type="similarity">
    <text evidence="3">Belongs to the complement C6/C7/C8/C9 family.</text>
</comment>
<dbReference type="InterPro" id="IPR001862">
    <property type="entry name" value="MAC_perforin"/>
</dbReference>
<dbReference type="InterPro" id="IPR036055">
    <property type="entry name" value="LDL_receptor-like_sf"/>
</dbReference>
<keyword evidence="8" id="KW-1052">Target cell membrane</keyword>
<dbReference type="PROSITE" id="PS50068">
    <property type="entry name" value="LDLRA_2"/>
    <property type="match status" value="1"/>
</dbReference>
<dbReference type="Gene3D" id="2.10.25.10">
    <property type="entry name" value="Laminin"/>
    <property type="match status" value="1"/>
</dbReference>
<evidence type="ECO:0000313" key="25">
    <source>
        <dbReference type="EMBL" id="KAK7895867.1"/>
    </source>
</evidence>
<dbReference type="InterPro" id="IPR036383">
    <property type="entry name" value="TSP1_rpt_sf"/>
</dbReference>
<dbReference type="PROSITE" id="PS01209">
    <property type="entry name" value="LDLRA_1"/>
    <property type="match status" value="1"/>
</dbReference>
<dbReference type="Pfam" id="PF00057">
    <property type="entry name" value="Ldl_recept_a"/>
    <property type="match status" value="1"/>
</dbReference>
<evidence type="ECO:0000256" key="13">
    <source>
        <dbReference type="ARBA" id="ARBA00022875"/>
    </source>
</evidence>
<evidence type="ECO:0000256" key="7">
    <source>
        <dbReference type="ARBA" id="ARBA00022536"/>
    </source>
</evidence>
<dbReference type="Gene3D" id="2.20.100.10">
    <property type="entry name" value="Thrombospondin type-1 (TSP1) repeat"/>
    <property type="match status" value="1"/>
</dbReference>
<sequence>MRTVTALQSALCGLCLTLCLFEGRTQVTQDLPDPPEINCIWGRWTDWSPCDPCSQTQRRSRSIESFGQFGGEACTGSLGERRACTTSATCTKPPAPTCAGNQFTCESGQCIKLRLKCNGDWDCEDGSDEDCEPIRKPCGSMVLENSEHGRRAGYGVNPLSSDPRQNPFNNDYFGGRCERVRNPSTGIIDRIPSNIGVLNYQTQVKETVSREIYEDSHSVLSEIFTDISSTVHVGLSFKFGPTEPSVSTSNGSTVTGQVSIDPQIEKKNLVKDVTEYTTIKNKSFIRVKGSIQLSTYRLRSNDLEVTLSFVEDVKRLPLEYEKGIYFSFIEDYGTHYTKNGKHGGQYDLVYVLNQDTIEEKKISERTIQECVKVGITAGVGSEGIDASGSFQNDKCKEITKKDEDTKRGKAVVDRVISAIFGGSVAGAAGMKAQLNKEGILDIMTFQNWARSIMDEPALLSSEPEPIYSLVPLNLPNANTLVSNLRRATQEYVAEYSQCKCKPCQNGGTPVVVDGACQCLCPPTYGGLACQNYKVKSQNIQTIPTVAQIGNWGCWSAYTPCAGGKHSRTRSCRTEGLQGATCVGESRDEEYC</sequence>
<dbReference type="Pfam" id="PF00090">
    <property type="entry name" value="TSP_1"/>
    <property type="match status" value="1"/>
</dbReference>
<evidence type="ECO:0000256" key="14">
    <source>
        <dbReference type="ARBA" id="ARBA00023058"/>
    </source>
</evidence>
<dbReference type="EMBL" id="JBBPFD010000015">
    <property type="protein sequence ID" value="KAK7895867.1"/>
    <property type="molecule type" value="Genomic_DNA"/>
</dbReference>
<keyword evidence="14" id="KW-0473">Membrane attack complex</keyword>
<keyword evidence="6" id="KW-0964">Secreted</keyword>
<dbReference type="GO" id="GO:0005579">
    <property type="term" value="C:membrane attack complex"/>
    <property type="evidence" value="ECO:0007669"/>
    <property type="project" value="UniProtKB-KW"/>
</dbReference>
<dbReference type="PROSITE" id="PS00279">
    <property type="entry name" value="MACPF_1"/>
    <property type="match status" value="1"/>
</dbReference>
<protein>
    <recommendedName>
        <fullName evidence="4">Complement component C9</fullName>
    </recommendedName>
</protein>
<comment type="subcellular location">
    <subcellularLocation>
        <location evidence="2">Secreted</location>
    </subcellularLocation>
    <subcellularLocation>
        <location evidence="1">Target cell membrane</location>
        <topology evidence="1">Multi-pass membrane protein</topology>
    </subcellularLocation>
</comment>
<evidence type="ECO:0000256" key="11">
    <source>
        <dbReference type="ARBA" id="ARBA00022852"/>
    </source>
</evidence>
<evidence type="ECO:0000256" key="22">
    <source>
        <dbReference type="PROSITE-ProRule" id="PRU00124"/>
    </source>
</evidence>
<dbReference type="PROSITE" id="PS50092">
    <property type="entry name" value="TSP1"/>
    <property type="match status" value="2"/>
</dbReference>
<comment type="caution">
    <text evidence="25">The sequence shown here is derived from an EMBL/GenBank/DDBJ whole genome shotgun (WGS) entry which is preliminary data.</text>
</comment>
<dbReference type="AlphaFoldDB" id="A0AAW0N9Y2"/>
<keyword evidence="12" id="KW-0391">Immunity</keyword>
<evidence type="ECO:0000259" key="24">
    <source>
        <dbReference type="PROSITE" id="PS51412"/>
    </source>
</evidence>
<evidence type="ECO:0000256" key="21">
    <source>
        <dbReference type="ARBA" id="ARBA00093512"/>
    </source>
</evidence>
<evidence type="ECO:0000256" key="4">
    <source>
        <dbReference type="ARBA" id="ARBA00018261"/>
    </source>
</evidence>
<evidence type="ECO:0000313" key="26">
    <source>
        <dbReference type="Proteomes" id="UP001460270"/>
    </source>
</evidence>
<keyword evidence="15" id="KW-0472">Membrane</keyword>
<feature type="domain" description="MACPF" evidence="24">
    <location>
        <begin position="134"/>
        <end position="499"/>
    </location>
</feature>
<keyword evidence="5" id="KW-1134">Transmembrane beta strand</keyword>
<feature type="disulfide bond" evidence="22">
    <location>
        <begin position="105"/>
        <end position="123"/>
    </location>
</feature>
<keyword evidence="17" id="KW-0179">Complement alternate pathway</keyword>
<dbReference type="GO" id="GO:0006958">
    <property type="term" value="P:complement activation, classical pathway"/>
    <property type="evidence" value="ECO:0007669"/>
    <property type="project" value="UniProtKB-KW"/>
</dbReference>
<comment type="function">
    <text evidence="20">Pore-forming component of the membrane attack complex (MAC), a multiprotein complex activated by the complement cascade, which inserts into a target cell membrane and forms a pore, leading to target cell membrane rupture and cell lysis. The MAC is initiated by proteolytic cleavage of C5 into complement C5b in response to the classical, alternative, lectin and GZMK complement pathways. The complement pathways consist in a cascade of proteins that leads to phagocytosis and breakdown of pathogens and signaling that strengthens the adaptive immune system. Constitutes the pore-forming subunit of the MAC complex: during MAC assembly, C9 associates with the C5b8 intermediate complex, and polymerizes to complete the pore.</text>
</comment>
<dbReference type="GO" id="GO:0005576">
    <property type="term" value="C:extracellular region"/>
    <property type="evidence" value="ECO:0007669"/>
    <property type="project" value="UniProtKB-SubCell"/>
</dbReference>
<evidence type="ECO:0000256" key="6">
    <source>
        <dbReference type="ARBA" id="ARBA00022525"/>
    </source>
</evidence>
<comment type="subunit">
    <text evidence="21">Homooligomer; about 20 C9 chains oligomerize to give rise to a huge beta-barrel that forms a 100 Angstrom diameter pore in target membranes. Component of the membrane attack complex (MAC), composed of complement C5b, C6, C7, C8A, C8B, C8G and multiple copies of the pore-forming subunit C9.</text>
</comment>
<dbReference type="InterPro" id="IPR023415">
    <property type="entry name" value="LDLR_class-A_CS"/>
</dbReference>
<evidence type="ECO:0000256" key="5">
    <source>
        <dbReference type="ARBA" id="ARBA00022452"/>
    </source>
</evidence>
<dbReference type="Proteomes" id="UP001460270">
    <property type="component" value="Unassembled WGS sequence"/>
</dbReference>
<dbReference type="GO" id="GO:0006957">
    <property type="term" value="P:complement activation, alternative pathway"/>
    <property type="evidence" value="ECO:0007669"/>
    <property type="project" value="UniProtKB-KW"/>
</dbReference>
<dbReference type="Pfam" id="PF01823">
    <property type="entry name" value="MACPF"/>
    <property type="match status" value="1"/>
</dbReference>
<evidence type="ECO:0000256" key="17">
    <source>
        <dbReference type="ARBA" id="ARBA00023162"/>
    </source>
</evidence>
<name>A0AAW0N9Y2_9GOBI</name>
<keyword evidence="7" id="KW-0245">EGF-like domain</keyword>
<keyword evidence="18" id="KW-0325">Glycoprotein</keyword>
<dbReference type="SUPFAM" id="SSF57424">
    <property type="entry name" value="LDL receptor-like module"/>
    <property type="match status" value="1"/>
</dbReference>
<keyword evidence="13" id="KW-0180">Complement pathway</keyword>
<dbReference type="PROSITE" id="PS51412">
    <property type="entry name" value="MACPF_2"/>
    <property type="match status" value="1"/>
</dbReference>
<dbReference type="InterPro" id="IPR002172">
    <property type="entry name" value="LDrepeatLR_classA_rpt"/>
</dbReference>
<feature type="disulfide bond" evidence="22">
    <location>
        <begin position="98"/>
        <end position="110"/>
    </location>
</feature>
<reference evidence="26" key="1">
    <citation type="submission" date="2024-04" db="EMBL/GenBank/DDBJ databases">
        <title>Salinicola lusitanus LLJ914,a marine bacterium isolated from the Okinawa Trough.</title>
        <authorList>
            <person name="Li J."/>
        </authorList>
    </citation>
    <scope>NUCLEOTIDE SEQUENCE [LARGE SCALE GENOMIC DNA]</scope>
</reference>
<keyword evidence="11" id="KW-0204">Cytolysis</keyword>
<evidence type="ECO:0000256" key="3">
    <source>
        <dbReference type="ARBA" id="ARBA00009214"/>
    </source>
</evidence>
<evidence type="ECO:0000256" key="12">
    <source>
        <dbReference type="ARBA" id="ARBA00022859"/>
    </source>
</evidence>
<evidence type="ECO:0000256" key="18">
    <source>
        <dbReference type="ARBA" id="ARBA00023180"/>
    </source>
</evidence>
<keyword evidence="10" id="KW-0812">Transmembrane</keyword>
<evidence type="ECO:0000256" key="2">
    <source>
        <dbReference type="ARBA" id="ARBA00004613"/>
    </source>
</evidence>
<dbReference type="SMART" id="SM00209">
    <property type="entry name" value="TSP1"/>
    <property type="match status" value="1"/>
</dbReference>
<evidence type="ECO:0000256" key="23">
    <source>
        <dbReference type="SAM" id="SignalP"/>
    </source>
</evidence>
<evidence type="ECO:0000256" key="8">
    <source>
        <dbReference type="ARBA" id="ARBA00022537"/>
    </source>
</evidence>
<dbReference type="InterPro" id="IPR000742">
    <property type="entry name" value="EGF"/>
</dbReference>
<keyword evidence="9" id="KW-0399">Innate immunity</keyword>
<dbReference type="PANTHER" id="PTHR45742">
    <property type="entry name" value="COMPLEMENT COMPONENT C6"/>
    <property type="match status" value="1"/>
</dbReference>
<dbReference type="GO" id="GO:0044218">
    <property type="term" value="C:other organism cell membrane"/>
    <property type="evidence" value="ECO:0007669"/>
    <property type="project" value="UniProtKB-KW"/>
</dbReference>
<dbReference type="InterPro" id="IPR000884">
    <property type="entry name" value="TSP1_rpt"/>
</dbReference>
<dbReference type="CDD" id="cd00112">
    <property type="entry name" value="LDLa"/>
    <property type="match status" value="1"/>
</dbReference>
<dbReference type="InterPro" id="IPR020863">
    <property type="entry name" value="MACPF_CS"/>
</dbReference>
<feature type="signal peptide" evidence="23">
    <location>
        <begin position="1"/>
        <end position="25"/>
    </location>
</feature>
<dbReference type="SMART" id="SM00457">
    <property type="entry name" value="MACPF"/>
    <property type="match status" value="1"/>
</dbReference>
<dbReference type="PROSITE" id="PS00022">
    <property type="entry name" value="EGF_1"/>
    <property type="match status" value="1"/>
</dbReference>
<dbReference type="InterPro" id="IPR020864">
    <property type="entry name" value="MACPF"/>
</dbReference>
<proteinExistence type="inferred from homology"/>
<evidence type="ECO:0000256" key="15">
    <source>
        <dbReference type="ARBA" id="ARBA00023136"/>
    </source>
</evidence>
<keyword evidence="19" id="KW-1053">Target membrane</keyword>
<dbReference type="SMART" id="SM00192">
    <property type="entry name" value="LDLa"/>
    <property type="match status" value="1"/>
</dbReference>
<feature type="chain" id="PRO_5043754601" description="Complement component C9" evidence="23">
    <location>
        <begin position="26"/>
        <end position="591"/>
    </location>
</feature>
<evidence type="ECO:0000256" key="10">
    <source>
        <dbReference type="ARBA" id="ARBA00022692"/>
    </source>
</evidence>
<comment type="caution">
    <text evidence="22">Lacks conserved residue(s) required for the propagation of feature annotation.</text>
</comment>
<gene>
    <name evidence="25" type="ORF">WMY93_021192</name>
</gene>
<accession>A0AAW0N9Y2</accession>
<dbReference type="SUPFAM" id="SSF82895">
    <property type="entry name" value="TSP-1 type 1 repeat"/>
    <property type="match status" value="1"/>
</dbReference>
<evidence type="ECO:0000256" key="9">
    <source>
        <dbReference type="ARBA" id="ARBA00022588"/>
    </source>
</evidence>
<dbReference type="PANTHER" id="PTHR45742:SF3">
    <property type="entry name" value="COMPLEMENT COMPONENT C9"/>
    <property type="match status" value="1"/>
</dbReference>
<keyword evidence="26" id="KW-1185">Reference proteome</keyword>
<dbReference type="GO" id="GO:0031640">
    <property type="term" value="P:killing of cells of another organism"/>
    <property type="evidence" value="ECO:0007669"/>
    <property type="project" value="UniProtKB-KW"/>
</dbReference>
<keyword evidence="23" id="KW-0732">Signal</keyword>